<organism evidence="6 7">
    <name type="scientific">Paenibacillus aestuarii</name>
    <dbReference type="NCBI Taxonomy" id="516965"/>
    <lineage>
        <taxon>Bacteria</taxon>
        <taxon>Bacillati</taxon>
        <taxon>Bacillota</taxon>
        <taxon>Bacilli</taxon>
        <taxon>Bacillales</taxon>
        <taxon>Paenibacillaceae</taxon>
        <taxon>Paenibacillus</taxon>
    </lineage>
</organism>
<dbReference type="Proteomes" id="UP001596044">
    <property type="component" value="Unassembled WGS sequence"/>
</dbReference>
<comment type="similarity">
    <text evidence="1 5">Belongs to the glycosyl hydrolase 43 family.</text>
</comment>
<sequence>MASRLSTRKMQMRLFTVGVICFVWLLAGCMKGAGGEAVKEVREMKDVNAVSTSKTFTNPIMDNGADPWVTSKDGIYYYTHTTGNSIRIWKSRTLTGLSTAEYKDVWFPPLEGPNTSNIWAPELHYLNGKWYIYYAADNGQNENHRMFVLESETDDPLGAYTDKGMLDTAGKWAIDGTVLHKEDGSLYFIWSGWEGDMNISQHLYIAPMSNPFTISGKRVEISKPTYDWELVGNPTINEGPEVLLHDDQIFVIYSASGSWTDDYCLGMLSTRMSSDVMNPASWTKHAQAVFAKTDQVFGPGHNSFAKSPNGKEDWILYHGAKSQGAGWNRNVRMQPFGWNVDGTPNFGKPIAEGTPIPVPGGE</sequence>
<dbReference type="Gene3D" id="2.115.10.20">
    <property type="entry name" value="Glycosyl hydrolase domain, family 43"/>
    <property type="match status" value="1"/>
</dbReference>
<dbReference type="PROSITE" id="PS51257">
    <property type="entry name" value="PROKAR_LIPOPROTEIN"/>
    <property type="match status" value="1"/>
</dbReference>
<evidence type="ECO:0000256" key="2">
    <source>
        <dbReference type="ARBA" id="ARBA00022729"/>
    </source>
</evidence>
<accession>A0ABW0KFG1</accession>
<evidence type="ECO:0000313" key="7">
    <source>
        <dbReference type="Proteomes" id="UP001596044"/>
    </source>
</evidence>
<dbReference type="PANTHER" id="PTHR43817">
    <property type="entry name" value="GLYCOSYL HYDROLASE"/>
    <property type="match status" value="1"/>
</dbReference>
<dbReference type="Pfam" id="PF04616">
    <property type="entry name" value="Glyco_hydro_43"/>
    <property type="match status" value="1"/>
</dbReference>
<reference evidence="7" key="1">
    <citation type="journal article" date="2019" name="Int. J. Syst. Evol. Microbiol.">
        <title>The Global Catalogue of Microorganisms (GCM) 10K type strain sequencing project: providing services to taxonomists for standard genome sequencing and annotation.</title>
        <authorList>
            <consortium name="The Broad Institute Genomics Platform"/>
            <consortium name="The Broad Institute Genome Sequencing Center for Infectious Disease"/>
            <person name="Wu L."/>
            <person name="Ma J."/>
        </authorList>
    </citation>
    <scope>NUCLEOTIDE SEQUENCE [LARGE SCALE GENOMIC DNA]</scope>
    <source>
        <strain evidence="7">KACC 11904</strain>
    </source>
</reference>
<dbReference type="RefSeq" id="WP_270881227.1">
    <property type="nucleotide sequence ID" value="NZ_JAQFVF010000047.1"/>
</dbReference>
<dbReference type="InterPro" id="IPR023296">
    <property type="entry name" value="Glyco_hydro_beta-prop_sf"/>
</dbReference>
<evidence type="ECO:0000256" key="4">
    <source>
        <dbReference type="ARBA" id="ARBA00023295"/>
    </source>
</evidence>
<keyword evidence="7" id="KW-1185">Reference proteome</keyword>
<evidence type="ECO:0000256" key="1">
    <source>
        <dbReference type="ARBA" id="ARBA00009865"/>
    </source>
</evidence>
<dbReference type="GO" id="GO:0016787">
    <property type="term" value="F:hydrolase activity"/>
    <property type="evidence" value="ECO:0007669"/>
    <property type="project" value="UniProtKB-KW"/>
</dbReference>
<gene>
    <name evidence="6" type="ORF">ACFPOG_25025</name>
</gene>
<comment type="caution">
    <text evidence="6">The sequence shown here is derived from an EMBL/GenBank/DDBJ whole genome shotgun (WGS) entry which is preliminary data.</text>
</comment>
<name>A0ABW0KFG1_9BACL</name>
<keyword evidence="2" id="KW-0732">Signal</keyword>
<dbReference type="PANTHER" id="PTHR43817:SF1">
    <property type="entry name" value="HYDROLASE, FAMILY 43, PUTATIVE (AFU_ORTHOLOGUE AFUA_3G01660)-RELATED"/>
    <property type="match status" value="1"/>
</dbReference>
<keyword evidence="3 5" id="KW-0378">Hydrolase</keyword>
<dbReference type="SUPFAM" id="SSF75005">
    <property type="entry name" value="Arabinanase/levansucrase/invertase"/>
    <property type="match status" value="1"/>
</dbReference>
<dbReference type="PIRSF" id="PIRSF025414">
    <property type="entry name" value="Alpha-L-arabinofuranosidase"/>
    <property type="match status" value="1"/>
</dbReference>
<dbReference type="EMBL" id="JBHSMJ010000036">
    <property type="protein sequence ID" value="MFC5451487.1"/>
    <property type="molecule type" value="Genomic_DNA"/>
</dbReference>
<proteinExistence type="inferred from homology"/>
<dbReference type="InterPro" id="IPR016828">
    <property type="entry name" value="Alpha-L-arabinofuranosidase"/>
</dbReference>
<dbReference type="InterPro" id="IPR006710">
    <property type="entry name" value="Glyco_hydro_43"/>
</dbReference>
<evidence type="ECO:0000256" key="5">
    <source>
        <dbReference type="RuleBase" id="RU361187"/>
    </source>
</evidence>
<evidence type="ECO:0000256" key="3">
    <source>
        <dbReference type="ARBA" id="ARBA00022801"/>
    </source>
</evidence>
<protein>
    <submittedName>
        <fullName evidence="6">Glycoside hydrolase family 43 protein</fullName>
    </submittedName>
</protein>
<dbReference type="CDD" id="cd18820">
    <property type="entry name" value="GH43_LbAraf43-like"/>
    <property type="match status" value="1"/>
</dbReference>
<evidence type="ECO:0000313" key="6">
    <source>
        <dbReference type="EMBL" id="MFC5451487.1"/>
    </source>
</evidence>
<keyword evidence="4 5" id="KW-0326">Glycosidase</keyword>